<dbReference type="EMBL" id="JXTB01000096">
    <property type="protein sequence ID" value="PON64427.1"/>
    <property type="molecule type" value="Genomic_DNA"/>
</dbReference>
<name>A0A2P5CTR5_PARAD</name>
<reference evidence="2" key="1">
    <citation type="submission" date="2016-06" db="EMBL/GenBank/DDBJ databases">
        <title>Parallel loss of symbiosis genes in relatives of nitrogen-fixing non-legume Parasponia.</title>
        <authorList>
            <person name="Van Velzen R."/>
            <person name="Holmer R."/>
            <person name="Bu F."/>
            <person name="Rutten L."/>
            <person name="Van Zeijl A."/>
            <person name="Liu W."/>
            <person name="Santuari L."/>
            <person name="Cao Q."/>
            <person name="Sharma T."/>
            <person name="Shen D."/>
            <person name="Roswanjaya Y."/>
            <person name="Wardhani T."/>
            <person name="Kalhor M.S."/>
            <person name="Jansen J."/>
            <person name="Van den Hoogen J."/>
            <person name="Gungor B."/>
            <person name="Hartog M."/>
            <person name="Hontelez J."/>
            <person name="Verver J."/>
            <person name="Yang W.-C."/>
            <person name="Schijlen E."/>
            <person name="Repin R."/>
            <person name="Schilthuizen M."/>
            <person name="Schranz E."/>
            <person name="Heidstra R."/>
            <person name="Miyata K."/>
            <person name="Fedorova E."/>
            <person name="Kohlen W."/>
            <person name="Bisseling T."/>
            <person name="Smit S."/>
            <person name="Geurts R."/>
        </authorList>
    </citation>
    <scope>NUCLEOTIDE SEQUENCE [LARGE SCALE GENOMIC DNA]</scope>
    <source>
        <strain evidence="2">cv. WU1-14</strain>
    </source>
</reference>
<dbReference type="AlphaFoldDB" id="A0A2P5CTR5"/>
<proteinExistence type="predicted"/>
<feature type="non-terminal residue" evidence="1">
    <location>
        <position position="119"/>
    </location>
</feature>
<comment type="caution">
    <text evidence="1">The sequence shown here is derived from an EMBL/GenBank/DDBJ whole genome shotgun (WGS) entry which is preliminary data.</text>
</comment>
<keyword evidence="2" id="KW-1185">Reference proteome</keyword>
<gene>
    <name evidence="1" type="ORF">PanWU01x14_124960</name>
</gene>
<organism evidence="1 2">
    <name type="scientific">Parasponia andersonii</name>
    <name type="common">Sponia andersonii</name>
    <dbReference type="NCBI Taxonomy" id="3476"/>
    <lineage>
        <taxon>Eukaryota</taxon>
        <taxon>Viridiplantae</taxon>
        <taxon>Streptophyta</taxon>
        <taxon>Embryophyta</taxon>
        <taxon>Tracheophyta</taxon>
        <taxon>Spermatophyta</taxon>
        <taxon>Magnoliopsida</taxon>
        <taxon>eudicotyledons</taxon>
        <taxon>Gunneridae</taxon>
        <taxon>Pentapetalae</taxon>
        <taxon>rosids</taxon>
        <taxon>fabids</taxon>
        <taxon>Rosales</taxon>
        <taxon>Cannabaceae</taxon>
        <taxon>Parasponia</taxon>
    </lineage>
</organism>
<dbReference type="Proteomes" id="UP000237105">
    <property type="component" value="Unassembled WGS sequence"/>
</dbReference>
<evidence type="ECO:0000313" key="2">
    <source>
        <dbReference type="Proteomes" id="UP000237105"/>
    </source>
</evidence>
<protein>
    <submittedName>
        <fullName evidence="1">Uncharacterized protein</fullName>
    </submittedName>
</protein>
<evidence type="ECO:0000313" key="1">
    <source>
        <dbReference type="EMBL" id="PON64427.1"/>
    </source>
</evidence>
<accession>A0A2P5CTR5</accession>
<sequence length="119" mass="13164">MGHLRTIMDVTAGGALMGKSTDDAFKLLEEMAANNYQWPSERVNPRRATSINELEVISSLATQVNVLTKNLESMTKNLESMTKKLDSMAIHEVHAIQSSAGAYEQYGDNHLSSYCPLNM</sequence>
<dbReference type="OrthoDB" id="1749050at2759"/>